<dbReference type="PROSITE" id="PS50835">
    <property type="entry name" value="IG_LIKE"/>
    <property type="match status" value="5"/>
</dbReference>
<dbReference type="InterPro" id="IPR003989">
    <property type="entry name" value="VCAM-1"/>
</dbReference>
<organism evidence="8 9">
    <name type="scientific">Tachysurus vachellii</name>
    <name type="common">Darkbarbel catfish</name>
    <name type="synonym">Pelteobagrus vachellii</name>
    <dbReference type="NCBI Taxonomy" id="175792"/>
    <lineage>
        <taxon>Eukaryota</taxon>
        <taxon>Metazoa</taxon>
        <taxon>Chordata</taxon>
        <taxon>Craniata</taxon>
        <taxon>Vertebrata</taxon>
        <taxon>Euteleostomi</taxon>
        <taxon>Actinopterygii</taxon>
        <taxon>Neopterygii</taxon>
        <taxon>Teleostei</taxon>
        <taxon>Ostariophysi</taxon>
        <taxon>Siluriformes</taxon>
        <taxon>Bagridae</taxon>
        <taxon>Tachysurus</taxon>
    </lineage>
</organism>
<dbReference type="InterPro" id="IPR013151">
    <property type="entry name" value="Immunoglobulin_dom"/>
</dbReference>
<feature type="signal peptide" evidence="6">
    <location>
        <begin position="1"/>
        <end position="20"/>
    </location>
</feature>
<reference evidence="8" key="1">
    <citation type="submission" date="2023-08" db="EMBL/GenBank/DDBJ databases">
        <title>Pelteobagrus vachellii genome.</title>
        <authorList>
            <person name="Liu H."/>
        </authorList>
    </citation>
    <scope>NUCLEOTIDE SEQUENCE</scope>
    <source>
        <strain evidence="8">PRFRI_2022a</strain>
        <tissue evidence="8">Muscle</tissue>
    </source>
</reference>
<evidence type="ECO:0000313" key="8">
    <source>
        <dbReference type="EMBL" id="KAK2869282.1"/>
    </source>
</evidence>
<keyword evidence="5" id="KW-0812">Transmembrane</keyword>
<evidence type="ECO:0000256" key="1">
    <source>
        <dbReference type="ARBA" id="ARBA00004167"/>
    </source>
</evidence>
<evidence type="ECO:0000313" key="9">
    <source>
        <dbReference type="Proteomes" id="UP001187315"/>
    </source>
</evidence>
<evidence type="ECO:0000256" key="6">
    <source>
        <dbReference type="SAM" id="SignalP"/>
    </source>
</evidence>
<accession>A0AA88T8T4</accession>
<proteinExistence type="predicted"/>
<dbReference type="GO" id="GO:0098609">
    <property type="term" value="P:cell-cell adhesion"/>
    <property type="evidence" value="ECO:0007669"/>
    <property type="project" value="InterPro"/>
</dbReference>
<dbReference type="InterPro" id="IPR047012">
    <property type="entry name" value="ICAM_VCAM"/>
</dbReference>
<dbReference type="Proteomes" id="UP001187315">
    <property type="component" value="Unassembled WGS sequence"/>
</dbReference>
<dbReference type="InterPro" id="IPR003598">
    <property type="entry name" value="Ig_sub2"/>
</dbReference>
<feature type="domain" description="Ig-like" evidence="7">
    <location>
        <begin position="112"/>
        <end position="207"/>
    </location>
</feature>
<dbReference type="PANTHER" id="PTHR13771">
    <property type="entry name" value="INTERCELLULAR ADHESION MOLECULE"/>
    <property type="match status" value="1"/>
</dbReference>
<keyword evidence="5" id="KW-1133">Transmembrane helix</keyword>
<dbReference type="InterPro" id="IPR013783">
    <property type="entry name" value="Ig-like_fold"/>
</dbReference>
<evidence type="ECO:0000256" key="4">
    <source>
        <dbReference type="ARBA" id="ARBA00023319"/>
    </source>
</evidence>
<feature type="transmembrane region" description="Helical" evidence="5">
    <location>
        <begin position="604"/>
        <end position="624"/>
    </location>
</feature>
<sequence>MASVLCVLLQFLLCSTAVFSLSVKISPMNPLFRVGDREEITCQADQCTGKMTFSWQNLEDKPLNAYIQMFPNKTTLLYKRVQKHHEYSVVCKLTCQGKSKEGKVKIQVYSFPNDPVVSGHDNLVLGKENTVTCKVSDVYPAELMTVEWLRGGNVVYTQEGEHGIKSIQSKYTFKPQLNDTGELIMCRVTLNLDNLPPERRTRETTVSMAVLSPPLLVSLQPNSSFIRVERGSSMTLFCNSSGCPHSHITWKNETHQPRLSRTADSEVFVSQLGPWTVGLEDNRTFICEVQCGSVVKSKHTEIKVYSFPSDPAIEISGPIMEGKVTNLTCTVHNIFPVDCFHMQWMYGELELQSVRGNFSEKLQNLSLTIPIKPKDSDQNKTFTCKVSLKIGKQDWRLQKTANTTLAVKYSPKNTTIDVRPQKQLNEGETVTISCQTASYPEGHVTLSRVWNGEETKLVSSNGTQTSFSISYTNVLHSGIYVCEAVNRYGQQREMVQITVQAPPRNINVTVYPSNTVQEGETITVCCQYVSFPPSEITLRKLDNGSDIYSSNGTFLLVNLTANSSGLYQVTATNALGSENKIFTINVTSKNIESPLLKRINSTDFIIPVIGLGVLATVLSTLDYIRRAKRKGFYELTEGIP</sequence>
<name>A0AA88T8T4_TACVA</name>
<comment type="subcellular location">
    <subcellularLocation>
        <location evidence="1">Membrane</location>
        <topology evidence="1">Single-pass membrane protein</topology>
    </subcellularLocation>
</comment>
<dbReference type="Pfam" id="PF08205">
    <property type="entry name" value="C2-set_2"/>
    <property type="match status" value="1"/>
</dbReference>
<dbReference type="PRINTS" id="PR01474">
    <property type="entry name" value="VCAM1"/>
</dbReference>
<dbReference type="SUPFAM" id="SSF48726">
    <property type="entry name" value="Immunoglobulin"/>
    <property type="match status" value="6"/>
</dbReference>
<dbReference type="Gene3D" id="2.60.40.10">
    <property type="entry name" value="Immunoglobulins"/>
    <property type="match status" value="6"/>
</dbReference>
<dbReference type="PANTHER" id="PTHR13771:SF14">
    <property type="entry name" value="VASCULAR CELL ADHESION PROTEIN 1"/>
    <property type="match status" value="1"/>
</dbReference>
<protein>
    <recommendedName>
        <fullName evidence="7">Ig-like domain-containing protein</fullName>
    </recommendedName>
</protein>
<evidence type="ECO:0000256" key="3">
    <source>
        <dbReference type="ARBA" id="ARBA00023157"/>
    </source>
</evidence>
<dbReference type="InterPro" id="IPR036179">
    <property type="entry name" value="Ig-like_dom_sf"/>
</dbReference>
<dbReference type="Pfam" id="PF00047">
    <property type="entry name" value="ig"/>
    <property type="match status" value="1"/>
</dbReference>
<evidence type="ECO:0000256" key="2">
    <source>
        <dbReference type="ARBA" id="ARBA00023136"/>
    </source>
</evidence>
<dbReference type="SMART" id="SM00409">
    <property type="entry name" value="IG"/>
    <property type="match status" value="5"/>
</dbReference>
<feature type="domain" description="Ig-like" evidence="7">
    <location>
        <begin position="311"/>
        <end position="402"/>
    </location>
</feature>
<dbReference type="InterPro" id="IPR013162">
    <property type="entry name" value="CD80_C2-set"/>
</dbReference>
<keyword evidence="3" id="KW-1015">Disulfide bond</keyword>
<keyword evidence="2 5" id="KW-0472">Membrane</keyword>
<dbReference type="InterPro" id="IPR007110">
    <property type="entry name" value="Ig-like_dom"/>
</dbReference>
<evidence type="ECO:0000259" key="7">
    <source>
        <dbReference type="PROSITE" id="PS50835"/>
    </source>
</evidence>
<feature type="chain" id="PRO_5041663982" description="Ig-like domain-containing protein" evidence="6">
    <location>
        <begin position="21"/>
        <end position="640"/>
    </location>
</feature>
<dbReference type="GO" id="GO:0005178">
    <property type="term" value="F:integrin binding"/>
    <property type="evidence" value="ECO:0007669"/>
    <property type="project" value="InterPro"/>
</dbReference>
<dbReference type="EMBL" id="JAVHJS010000001">
    <property type="protein sequence ID" value="KAK2869282.1"/>
    <property type="molecule type" value="Genomic_DNA"/>
</dbReference>
<dbReference type="SMART" id="SM00408">
    <property type="entry name" value="IGc2"/>
    <property type="match status" value="2"/>
</dbReference>
<keyword evidence="4" id="KW-0393">Immunoglobulin domain</keyword>
<gene>
    <name evidence="8" type="ORF">Q7C36_001153</name>
</gene>
<comment type="caution">
    <text evidence="8">The sequence shown here is derived from an EMBL/GenBank/DDBJ whole genome shotgun (WGS) entry which is preliminary data.</text>
</comment>
<dbReference type="Pfam" id="PF13927">
    <property type="entry name" value="Ig_3"/>
    <property type="match status" value="2"/>
</dbReference>
<feature type="domain" description="Ig-like" evidence="7">
    <location>
        <begin position="411"/>
        <end position="498"/>
    </location>
</feature>
<dbReference type="AlphaFoldDB" id="A0AA88T8T4"/>
<keyword evidence="6" id="KW-0732">Signal</keyword>
<evidence type="ECO:0000256" key="5">
    <source>
        <dbReference type="SAM" id="Phobius"/>
    </source>
</evidence>
<dbReference type="GO" id="GO:0005886">
    <property type="term" value="C:plasma membrane"/>
    <property type="evidence" value="ECO:0007669"/>
    <property type="project" value="TreeGrafter"/>
</dbReference>
<dbReference type="InterPro" id="IPR003599">
    <property type="entry name" value="Ig_sub"/>
</dbReference>
<keyword evidence="9" id="KW-1185">Reference proteome</keyword>
<feature type="domain" description="Ig-like" evidence="7">
    <location>
        <begin position="213"/>
        <end position="303"/>
    </location>
</feature>
<feature type="domain" description="Ig-like" evidence="7">
    <location>
        <begin position="503"/>
        <end position="587"/>
    </location>
</feature>